<dbReference type="AlphaFoldDB" id="A0AA35G6Q5"/>
<dbReference type="CDD" id="cd04301">
    <property type="entry name" value="NAT_SF"/>
    <property type="match status" value="1"/>
</dbReference>
<organism evidence="2 3">
    <name type="scientific">Caldinitratiruptor microaerophilus</name>
    <dbReference type="NCBI Taxonomy" id="671077"/>
    <lineage>
        <taxon>Bacteria</taxon>
        <taxon>Bacillati</taxon>
        <taxon>Bacillota</taxon>
        <taxon>Clostridia</taxon>
        <taxon>Eubacteriales</taxon>
        <taxon>Symbiobacteriaceae</taxon>
        <taxon>Caldinitratiruptor</taxon>
    </lineage>
</organism>
<dbReference type="InterPro" id="IPR000182">
    <property type="entry name" value="GNAT_dom"/>
</dbReference>
<proteinExistence type="predicted"/>
<accession>A0AA35G6Q5</accession>
<dbReference type="EMBL" id="AP025628">
    <property type="protein sequence ID" value="BDG61726.1"/>
    <property type="molecule type" value="Genomic_DNA"/>
</dbReference>
<feature type="domain" description="N-acetyltransferase" evidence="1">
    <location>
        <begin position="1"/>
        <end position="83"/>
    </location>
</feature>
<dbReference type="SUPFAM" id="SSF55729">
    <property type="entry name" value="Acyl-CoA N-acyltransferases (Nat)"/>
    <property type="match status" value="1"/>
</dbReference>
<sequence>MRFDAKGEGEAEISIVIASGFRGMGVGAAVLKQAQKLAATLGYKRLFARVKVENIPSRRAFEKAGFQLIDQDHVACLYEAELTGVCPAG</sequence>
<dbReference type="Pfam" id="PF00583">
    <property type="entry name" value="Acetyltransf_1"/>
    <property type="match status" value="1"/>
</dbReference>
<evidence type="ECO:0000259" key="1">
    <source>
        <dbReference type="PROSITE" id="PS51186"/>
    </source>
</evidence>
<keyword evidence="3" id="KW-1185">Reference proteome</keyword>
<dbReference type="KEGG" id="cmic:caldi_28160"/>
<evidence type="ECO:0000313" key="3">
    <source>
        <dbReference type="Proteomes" id="UP001163687"/>
    </source>
</evidence>
<dbReference type="PROSITE" id="PS51186">
    <property type="entry name" value="GNAT"/>
    <property type="match status" value="1"/>
</dbReference>
<dbReference type="InterPro" id="IPR016181">
    <property type="entry name" value="Acyl_CoA_acyltransferase"/>
</dbReference>
<dbReference type="Gene3D" id="3.40.630.30">
    <property type="match status" value="1"/>
</dbReference>
<reference evidence="2" key="1">
    <citation type="submission" date="2022-03" db="EMBL/GenBank/DDBJ databases">
        <title>Complete genome sequence of Caldinitratiruptor microaerophilus.</title>
        <authorList>
            <person name="Mukaiyama R."/>
            <person name="Nishiyama T."/>
            <person name="Ueda K."/>
        </authorList>
    </citation>
    <scope>NUCLEOTIDE SEQUENCE</scope>
    <source>
        <strain evidence="2">JCM 16183</strain>
    </source>
</reference>
<name>A0AA35G6Q5_9FIRM</name>
<dbReference type="GO" id="GO:0016747">
    <property type="term" value="F:acyltransferase activity, transferring groups other than amino-acyl groups"/>
    <property type="evidence" value="ECO:0007669"/>
    <property type="project" value="InterPro"/>
</dbReference>
<gene>
    <name evidence="2" type="ORF">caldi_28160</name>
</gene>
<evidence type="ECO:0000313" key="2">
    <source>
        <dbReference type="EMBL" id="BDG61726.1"/>
    </source>
</evidence>
<dbReference type="Proteomes" id="UP001163687">
    <property type="component" value="Chromosome"/>
</dbReference>
<protein>
    <recommendedName>
        <fullName evidence="1">N-acetyltransferase domain-containing protein</fullName>
    </recommendedName>
</protein>